<dbReference type="GO" id="GO:0015288">
    <property type="term" value="F:porin activity"/>
    <property type="evidence" value="ECO:0007669"/>
    <property type="project" value="TreeGrafter"/>
</dbReference>
<evidence type="ECO:0000256" key="2">
    <source>
        <dbReference type="ARBA" id="ARBA00007613"/>
    </source>
</evidence>
<evidence type="ECO:0000256" key="4">
    <source>
        <dbReference type="ARBA" id="ARBA00022452"/>
    </source>
</evidence>
<feature type="chain" id="PRO_5035325685" evidence="8">
    <location>
        <begin position="37"/>
        <end position="499"/>
    </location>
</feature>
<comment type="similarity">
    <text evidence="2">Belongs to the outer membrane factor (OMF) (TC 1.B.17) family.</text>
</comment>
<keyword evidence="5" id="KW-0812">Transmembrane</keyword>
<evidence type="ECO:0000313" key="9">
    <source>
        <dbReference type="EMBL" id="MBN8659541.1"/>
    </source>
</evidence>
<organism evidence="9 10">
    <name type="scientific">Candidatus Obscuribacter phosphatis</name>
    <dbReference type="NCBI Taxonomy" id="1906157"/>
    <lineage>
        <taxon>Bacteria</taxon>
        <taxon>Bacillati</taxon>
        <taxon>Candidatus Melainabacteria</taxon>
        <taxon>Candidatus Obscuribacterales</taxon>
        <taxon>Candidatus Obscuribacteraceae</taxon>
        <taxon>Candidatus Obscuribacter</taxon>
    </lineage>
</organism>
<evidence type="ECO:0000313" key="10">
    <source>
        <dbReference type="Proteomes" id="UP000664277"/>
    </source>
</evidence>
<evidence type="ECO:0000256" key="1">
    <source>
        <dbReference type="ARBA" id="ARBA00004442"/>
    </source>
</evidence>
<gene>
    <name evidence="9" type="ORF">J0M35_04210</name>
</gene>
<evidence type="ECO:0000256" key="5">
    <source>
        <dbReference type="ARBA" id="ARBA00022692"/>
    </source>
</evidence>
<comment type="caution">
    <text evidence="9">The sequence shown here is derived from an EMBL/GenBank/DDBJ whole genome shotgun (WGS) entry which is preliminary data.</text>
</comment>
<name>A0A8J7TL26_9BACT</name>
<dbReference type="PANTHER" id="PTHR30026:SF20">
    <property type="entry name" value="OUTER MEMBRANE PROTEIN TOLC"/>
    <property type="match status" value="1"/>
</dbReference>
<keyword evidence="8" id="KW-0732">Signal</keyword>
<dbReference type="PANTHER" id="PTHR30026">
    <property type="entry name" value="OUTER MEMBRANE PROTEIN TOLC"/>
    <property type="match status" value="1"/>
</dbReference>
<dbReference type="AlphaFoldDB" id="A0A8J7TL26"/>
<proteinExistence type="inferred from homology"/>
<reference evidence="9" key="1">
    <citation type="submission" date="2021-02" db="EMBL/GenBank/DDBJ databases">
        <title>Genome-Resolved Metagenomics of a Microbial Community Performing Photosynthetic Biological Nutrient Removal.</title>
        <authorList>
            <person name="Mcdaniel E.A."/>
        </authorList>
    </citation>
    <scope>NUCLEOTIDE SEQUENCE</scope>
    <source>
        <strain evidence="9">UWPOB_OBS1</strain>
    </source>
</reference>
<dbReference type="GO" id="GO:0015562">
    <property type="term" value="F:efflux transmembrane transporter activity"/>
    <property type="evidence" value="ECO:0007669"/>
    <property type="project" value="InterPro"/>
</dbReference>
<keyword evidence="4" id="KW-1134">Transmembrane beta strand</keyword>
<dbReference type="Gene3D" id="1.20.1600.10">
    <property type="entry name" value="Outer membrane efflux proteins (OEP)"/>
    <property type="match status" value="1"/>
</dbReference>
<dbReference type="InterPro" id="IPR003423">
    <property type="entry name" value="OMP_efflux"/>
</dbReference>
<dbReference type="Pfam" id="PF02321">
    <property type="entry name" value="OEP"/>
    <property type="match status" value="1"/>
</dbReference>
<dbReference type="InterPro" id="IPR051906">
    <property type="entry name" value="TolC-like"/>
</dbReference>
<keyword evidence="3" id="KW-0813">Transport</keyword>
<dbReference type="GO" id="GO:1990281">
    <property type="term" value="C:efflux pump complex"/>
    <property type="evidence" value="ECO:0007669"/>
    <property type="project" value="TreeGrafter"/>
</dbReference>
<dbReference type="EMBL" id="JAFLCK010000004">
    <property type="protein sequence ID" value="MBN8659541.1"/>
    <property type="molecule type" value="Genomic_DNA"/>
</dbReference>
<protein>
    <submittedName>
        <fullName evidence="9">TolC family protein</fullName>
    </submittedName>
</protein>
<evidence type="ECO:0000256" key="6">
    <source>
        <dbReference type="ARBA" id="ARBA00023136"/>
    </source>
</evidence>
<sequence length="499" mass="55297">MSKLKGGYCHVSLLSFVFCLVAFCLQIATVSQSAQAQDGLKPELRPPLSASVYKLTVTINEAVETAKKRYPSLSRSDSETKLAGHEITVAKTQYLPRMDMLLQEARATQNVNAGTILPQFLNVIPIQSGPGVNTSKFSSIFNSNAGLNFSWELIDFGKRKANVTIARRGQDRAKASYNLTSLDVETRAADSFIKVLMAKKQIMAYQATLERMQEWAKVVHTLCDKGLRPGVDAARADAEVSLSKIALIDAEREAELVEQDLAEAIGMAGSLIATVEGPLLAMPPEAPNFRTLGDLSRHPLALLRSNEVEVSRAKLHYLDRSWYPHLWLESAIWARGSGDKRITPPVAAGILPKNANYAVGFTLQFPIMDYYKIRAQKFVERSSIQARQAEYDLAMQELIKQDAKAKIMLDRAKEVARETPVLVEAARENEIKARERYRVGLTNVVEVAEAERIRAKAEVEDAVSKARVWQAMLATAYAHGDIKPFLKLVELSQRQGGNP</sequence>
<keyword evidence="6" id="KW-0472">Membrane</keyword>
<dbReference type="Proteomes" id="UP000664277">
    <property type="component" value="Unassembled WGS sequence"/>
</dbReference>
<comment type="subcellular location">
    <subcellularLocation>
        <location evidence="1">Cell outer membrane</location>
    </subcellularLocation>
</comment>
<accession>A0A8J7TL26</accession>
<evidence type="ECO:0000256" key="3">
    <source>
        <dbReference type="ARBA" id="ARBA00022448"/>
    </source>
</evidence>
<evidence type="ECO:0000256" key="7">
    <source>
        <dbReference type="ARBA" id="ARBA00023237"/>
    </source>
</evidence>
<evidence type="ECO:0000256" key="8">
    <source>
        <dbReference type="SAM" id="SignalP"/>
    </source>
</evidence>
<dbReference type="SUPFAM" id="SSF56954">
    <property type="entry name" value="Outer membrane efflux proteins (OEP)"/>
    <property type="match status" value="1"/>
</dbReference>
<feature type="signal peptide" evidence="8">
    <location>
        <begin position="1"/>
        <end position="36"/>
    </location>
</feature>
<keyword evidence="7" id="KW-0998">Cell outer membrane</keyword>
<dbReference type="GO" id="GO:0009279">
    <property type="term" value="C:cell outer membrane"/>
    <property type="evidence" value="ECO:0007669"/>
    <property type="project" value="UniProtKB-SubCell"/>
</dbReference>